<dbReference type="AlphaFoldDB" id="A0A4Y1ZI52"/>
<comment type="caution">
    <text evidence="1">The sequence shown here is derived from an EMBL/GenBank/DDBJ whole genome shotgun (WGS) entry which is preliminary data.</text>
</comment>
<organism evidence="1 2">
    <name type="scientific">Sporolactobacillus inulinus</name>
    <dbReference type="NCBI Taxonomy" id="2078"/>
    <lineage>
        <taxon>Bacteria</taxon>
        <taxon>Bacillati</taxon>
        <taxon>Bacillota</taxon>
        <taxon>Bacilli</taxon>
        <taxon>Bacillales</taxon>
        <taxon>Sporolactobacillaceae</taxon>
        <taxon>Sporolactobacillus</taxon>
    </lineage>
</organism>
<dbReference type="Proteomes" id="UP000319716">
    <property type="component" value="Unassembled WGS sequence"/>
</dbReference>
<protein>
    <submittedName>
        <fullName evidence="1">Uncharacterized protein</fullName>
    </submittedName>
</protein>
<gene>
    <name evidence="1" type="ORF">NBRC111894_4195</name>
</gene>
<accession>A0A4Y1ZI52</accession>
<name>A0A4Y1ZI52_9BACL</name>
<evidence type="ECO:0000313" key="2">
    <source>
        <dbReference type="Proteomes" id="UP000319716"/>
    </source>
</evidence>
<dbReference type="EMBL" id="BEXB01000055">
    <property type="protein sequence ID" value="GAY78641.1"/>
    <property type="molecule type" value="Genomic_DNA"/>
</dbReference>
<reference evidence="1 2" key="1">
    <citation type="submission" date="2017-11" db="EMBL/GenBank/DDBJ databases">
        <title>Draft Genome Sequence of Sporolactobacillus inulinus NBRC 111894 Isolated from Koso, a Japanese Sugar-Vegetable Fermented Beverage.</title>
        <authorList>
            <person name="Chiou T.Y."/>
            <person name="Oshima K."/>
            <person name="Suda W."/>
            <person name="Hattori M."/>
            <person name="Takahashi T."/>
        </authorList>
    </citation>
    <scope>NUCLEOTIDE SEQUENCE [LARGE SCALE GENOMIC DNA]</scope>
    <source>
        <strain evidence="1 2">NBRC111894</strain>
    </source>
</reference>
<sequence>MGSCLFGAESSLRLLACRGRTASLLRQAGICGASLARINKARSRRRQSTSALILAKTRVYWFEDGIKSYTSFSCKKD</sequence>
<proteinExistence type="predicted"/>
<evidence type="ECO:0000313" key="1">
    <source>
        <dbReference type="EMBL" id="GAY78641.1"/>
    </source>
</evidence>